<keyword evidence="5" id="KW-0808">Transferase</keyword>
<comment type="similarity">
    <text evidence="5">Belongs to the class VI-like SAM-binding methyltransferase superfamily. Isoprenylcysteine carboxyl methyltransferase family.</text>
</comment>
<dbReference type="OrthoDB" id="422086at2759"/>
<feature type="transmembrane region" description="Helical" evidence="5">
    <location>
        <begin position="34"/>
        <end position="54"/>
    </location>
</feature>
<keyword evidence="4 5" id="KW-0472">Membrane</keyword>
<comment type="catalytic activity">
    <reaction evidence="5">
        <text>[protein]-C-terminal S-[(2E,6E)-farnesyl]-L-cysteine + S-adenosyl-L-methionine = [protein]-C-terminal S-[(2E,6E)-farnesyl]-L-cysteine methyl ester + S-adenosyl-L-homocysteine</text>
        <dbReference type="Rhea" id="RHEA:21672"/>
        <dbReference type="Rhea" id="RHEA-COMP:12125"/>
        <dbReference type="Rhea" id="RHEA-COMP:12126"/>
        <dbReference type="ChEBI" id="CHEBI:57856"/>
        <dbReference type="ChEBI" id="CHEBI:59789"/>
        <dbReference type="ChEBI" id="CHEBI:90510"/>
        <dbReference type="ChEBI" id="CHEBI:90511"/>
        <dbReference type="EC" id="2.1.1.100"/>
    </reaction>
</comment>
<dbReference type="Gene3D" id="1.20.120.1630">
    <property type="match status" value="1"/>
</dbReference>
<sequence>FHKLGRHSISHPSVTNDHKLVTDGPYAFVPHPGYSSFLIFFLGSVICLFADGGWMRGCGLLQTTSGQLFSSTMLRFALWAGLMFFRRAALEDEALGGKFREH</sequence>
<keyword evidence="2 5" id="KW-0812">Transmembrane</keyword>
<evidence type="ECO:0000256" key="3">
    <source>
        <dbReference type="ARBA" id="ARBA00022989"/>
    </source>
</evidence>
<dbReference type="GO" id="GO:0032259">
    <property type="term" value="P:methylation"/>
    <property type="evidence" value="ECO:0007669"/>
    <property type="project" value="UniProtKB-KW"/>
</dbReference>
<name>A0A8E2DP59_9APHY</name>
<evidence type="ECO:0000313" key="6">
    <source>
        <dbReference type="EMBL" id="OCH93191.1"/>
    </source>
</evidence>
<dbReference type="Pfam" id="PF04140">
    <property type="entry name" value="ICMT"/>
    <property type="match status" value="1"/>
</dbReference>
<organism evidence="6 7">
    <name type="scientific">Obba rivulosa</name>
    <dbReference type="NCBI Taxonomy" id="1052685"/>
    <lineage>
        <taxon>Eukaryota</taxon>
        <taxon>Fungi</taxon>
        <taxon>Dikarya</taxon>
        <taxon>Basidiomycota</taxon>
        <taxon>Agaricomycotina</taxon>
        <taxon>Agaricomycetes</taxon>
        <taxon>Polyporales</taxon>
        <taxon>Gelatoporiaceae</taxon>
        <taxon>Obba</taxon>
    </lineage>
</organism>
<dbReference type="Proteomes" id="UP000250043">
    <property type="component" value="Unassembled WGS sequence"/>
</dbReference>
<keyword evidence="5" id="KW-0489">Methyltransferase</keyword>
<evidence type="ECO:0000313" key="7">
    <source>
        <dbReference type="Proteomes" id="UP000250043"/>
    </source>
</evidence>
<keyword evidence="7" id="KW-1185">Reference proteome</keyword>
<comment type="subcellular location">
    <subcellularLocation>
        <location evidence="5">Endoplasmic reticulum membrane</location>
        <topology evidence="5">Multi-pass membrane protein</topology>
    </subcellularLocation>
    <subcellularLocation>
        <location evidence="1">Membrane</location>
        <topology evidence="1">Multi-pass membrane protein</topology>
    </subcellularLocation>
</comment>
<gene>
    <name evidence="6" type="ORF">OBBRIDRAFT_861307</name>
</gene>
<dbReference type="EMBL" id="KV722358">
    <property type="protein sequence ID" value="OCH93191.1"/>
    <property type="molecule type" value="Genomic_DNA"/>
</dbReference>
<accession>A0A8E2DP59</accession>
<evidence type="ECO:0000256" key="2">
    <source>
        <dbReference type="ARBA" id="ARBA00022692"/>
    </source>
</evidence>
<keyword evidence="5" id="KW-0949">S-adenosyl-L-methionine</keyword>
<evidence type="ECO:0000256" key="5">
    <source>
        <dbReference type="RuleBase" id="RU362022"/>
    </source>
</evidence>
<evidence type="ECO:0000256" key="4">
    <source>
        <dbReference type="ARBA" id="ARBA00023136"/>
    </source>
</evidence>
<feature type="non-terminal residue" evidence="6">
    <location>
        <position position="1"/>
    </location>
</feature>
<comment type="caution">
    <text evidence="5">Lacks conserved residue(s) required for the propagation of feature annotation.</text>
</comment>
<evidence type="ECO:0000256" key="1">
    <source>
        <dbReference type="ARBA" id="ARBA00004141"/>
    </source>
</evidence>
<keyword evidence="3 5" id="KW-1133">Transmembrane helix</keyword>
<proteinExistence type="inferred from homology"/>
<protein>
    <recommendedName>
        <fullName evidence="5">Protein-S-isoprenylcysteine O-methyltransferase</fullName>
        <ecNumber evidence="5">2.1.1.100</ecNumber>
    </recommendedName>
</protein>
<reference evidence="6 7" key="1">
    <citation type="submission" date="2016-07" db="EMBL/GenBank/DDBJ databases">
        <title>Draft genome of the white-rot fungus Obba rivulosa 3A-2.</title>
        <authorList>
            <consortium name="DOE Joint Genome Institute"/>
            <person name="Miettinen O."/>
            <person name="Riley R."/>
            <person name="Acob R."/>
            <person name="Barry K."/>
            <person name="Cullen D."/>
            <person name="De Vries R."/>
            <person name="Hainaut M."/>
            <person name="Hatakka A."/>
            <person name="Henrissat B."/>
            <person name="Hilden K."/>
            <person name="Kuo R."/>
            <person name="Labutti K."/>
            <person name="Lipzen A."/>
            <person name="Makela M.R."/>
            <person name="Sandor L."/>
            <person name="Spatafora J.W."/>
            <person name="Grigoriev I.V."/>
            <person name="Hibbett D.S."/>
        </authorList>
    </citation>
    <scope>NUCLEOTIDE SEQUENCE [LARGE SCALE GENOMIC DNA]</scope>
    <source>
        <strain evidence="6 7">3A-2</strain>
    </source>
</reference>
<dbReference type="AlphaFoldDB" id="A0A8E2DP59"/>
<dbReference type="InterPro" id="IPR007269">
    <property type="entry name" value="ICMT_MeTrfase"/>
</dbReference>
<dbReference type="GO" id="GO:0005789">
    <property type="term" value="C:endoplasmic reticulum membrane"/>
    <property type="evidence" value="ECO:0007669"/>
    <property type="project" value="UniProtKB-SubCell"/>
</dbReference>
<dbReference type="EC" id="2.1.1.100" evidence="5"/>
<dbReference type="GO" id="GO:0004671">
    <property type="term" value="F:protein C-terminal S-isoprenylcysteine carboxyl O-methyltransferase activity"/>
    <property type="evidence" value="ECO:0007669"/>
    <property type="project" value="UniProtKB-EC"/>
</dbReference>
<keyword evidence="5" id="KW-0256">Endoplasmic reticulum</keyword>